<evidence type="ECO:0000313" key="1">
    <source>
        <dbReference type="EMBL" id="NJR80271.1"/>
    </source>
</evidence>
<dbReference type="EMBL" id="JAAVJH010000015">
    <property type="protein sequence ID" value="NJR80271.1"/>
    <property type="molecule type" value="Genomic_DNA"/>
</dbReference>
<organism evidence="1 2">
    <name type="scientific">Sphingomonas corticis</name>
    <dbReference type="NCBI Taxonomy" id="2722791"/>
    <lineage>
        <taxon>Bacteria</taxon>
        <taxon>Pseudomonadati</taxon>
        <taxon>Pseudomonadota</taxon>
        <taxon>Alphaproteobacteria</taxon>
        <taxon>Sphingomonadales</taxon>
        <taxon>Sphingomonadaceae</taxon>
        <taxon>Sphingomonas</taxon>
    </lineage>
</organism>
<sequence>MSAASLIEDPEYLRLLDDVAGHLAAQEASRLELYRRYLQWSVRSASPLVARIVDRPTLDAALDTLEPKTFWPEIFPVAGAGRGWGGGSVAQRVAGVSKGRLRKRFADRSSGVLLRAPSQDVAGVGVRIVENCLEVRFFGDRFLVTTYRGNVTVDVEAAVPETLLDGARGRRLSDVVDHSAFTGTDYRIRSVGRDENYVTLVARTGVVPYRMPWPHLVRPA</sequence>
<protein>
    <submittedName>
        <fullName evidence="1">Uncharacterized protein</fullName>
    </submittedName>
</protein>
<dbReference type="RefSeq" id="WP_168135829.1">
    <property type="nucleotide sequence ID" value="NZ_JAAVJH010000015.1"/>
</dbReference>
<accession>A0ABX1CQQ7</accession>
<evidence type="ECO:0000313" key="2">
    <source>
        <dbReference type="Proteomes" id="UP000732399"/>
    </source>
</evidence>
<dbReference type="Proteomes" id="UP000732399">
    <property type="component" value="Unassembled WGS sequence"/>
</dbReference>
<keyword evidence="2" id="KW-1185">Reference proteome</keyword>
<reference evidence="1 2" key="1">
    <citation type="submission" date="2020-03" db="EMBL/GenBank/DDBJ databases">
        <authorList>
            <person name="Wang L."/>
            <person name="He N."/>
            <person name="Li Y."/>
            <person name="Fang Y."/>
            <person name="Zhang F."/>
        </authorList>
    </citation>
    <scope>NUCLEOTIDE SEQUENCE [LARGE SCALE GENOMIC DNA]</scope>
    <source>
        <strain evidence="1 2">36D10-4-7</strain>
    </source>
</reference>
<name>A0ABX1CQQ7_9SPHN</name>
<comment type="caution">
    <text evidence="1">The sequence shown here is derived from an EMBL/GenBank/DDBJ whole genome shotgun (WGS) entry which is preliminary data.</text>
</comment>
<proteinExistence type="predicted"/>
<gene>
    <name evidence="1" type="ORF">HBH26_16950</name>
</gene>